<name>A0A1B6HE18_9HEMI</name>
<dbReference type="EMBL" id="GECU01034766">
    <property type="protein sequence ID" value="JAS72940.1"/>
    <property type="molecule type" value="Transcribed_RNA"/>
</dbReference>
<evidence type="ECO:0000313" key="1">
    <source>
        <dbReference type="EMBL" id="JAS72940.1"/>
    </source>
</evidence>
<accession>A0A1B6HE18</accession>
<dbReference type="AlphaFoldDB" id="A0A1B6HE18"/>
<sequence>MIFIHHTEKDMHISKKLTRRNLNVGRNLLLNKIHLTIALSLSSHFPNTIYIKYYLKNDVKISDGYRGPNPDYVDDLNVTVPVCDPSIRRLTLINSLDHLFNHRFWIFV</sequence>
<reference evidence="1" key="1">
    <citation type="submission" date="2015-11" db="EMBL/GenBank/DDBJ databases">
        <title>De novo transcriptome assembly of four potential Pierce s Disease insect vectors from Arizona vineyards.</title>
        <authorList>
            <person name="Tassone E.E."/>
        </authorList>
    </citation>
    <scope>NUCLEOTIDE SEQUENCE</scope>
</reference>
<gene>
    <name evidence="1" type="ORF">g.47903</name>
</gene>
<protein>
    <submittedName>
        <fullName evidence="1">Uncharacterized protein</fullName>
    </submittedName>
</protein>
<organism evidence="1">
    <name type="scientific">Homalodisca liturata</name>
    <dbReference type="NCBI Taxonomy" id="320908"/>
    <lineage>
        <taxon>Eukaryota</taxon>
        <taxon>Metazoa</taxon>
        <taxon>Ecdysozoa</taxon>
        <taxon>Arthropoda</taxon>
        <taxon>Hexapoda</taxon>
        <taxon>Insecta</taxon>
        <taxon>Pterygota</taxon>
        <taxon>Neoptera</taxon>
        <taxon>Paraneoptera</taxon>
        <taxon>Hemiptera</taxon>
        <taxon>Auchenorrhyncha</taxon>
        <taxon>Membracoidea</taxon>
        <taxon>Cicadellidae</taxon>
        <taxon>Cicadellinae</taxon>
        <taxon>Proconiini</taxon>
        <taxon>Homalodisca</taxon>
    </lineage>
</organism>
<proteinExistence type="predicted"/>